<dbReference type="OrthoDB" id="10250504at2759"/>
<evidence type="ECO:0000313" key="5">
    <source>
        <dbReference type="EMBL" id="KPI37510.1"/>
    </source>
</evidence>
<keyword evidence="6" id="KW-1185">Reference proteome</keyword>
<feature type="compositionally biased region" description="Basic residues" evidence="3">
    <location>
        <begin position="68"/>
        <end position="81"/>
    </location>
</feature>
<dbReference type="RefSeq" id="XP_017997473.1">
    <property type="nucleotide sequence ID" value="XM_018144048.1"/>
</dbReference>
<dbReference type="Pfam" id="PF17875">
    <property type="entry name" value="RPA43_OB"/>
    <property type="match status" value="1"/>
</dbReference>
<dbReference type="Gene3D" id="3.30.1490.120">
    <property type="entry name" value="RNA polymerase Rpb7-like, N-terminal domain"/>
    <property type="match status" value="1"/>
</dbReference>
<dbReference type="Gene3D" id="2.40.50.1060">
    <property type="match status" value="1"/>
</dbReference>
<evidence type="ECO:0000256" key="1">
    <source>
        <dbReference type="ARBA" id="ARBA00022478"/>
    </source>
</evidence>
<feature type="domain" description="RPA43 OB" evidence="4">
    <location>
        <begin position="299"/>
        <end position="441"/>
    </location>
</feature>
<dbReference type="Proteomes" id="UP000038010">
    <property type="component" value="Unassembled WGS sequence"/>
</dbReference>
<keyword evidence="1" id="KW-0240">DNA-directed RNA polymerase</keyword>
<comment type="caution">
    <text evidence="5">The sequence shown here is derived from an EMBL/GenBank/DDBJ whole genome shotgun (WGS) entry which is preliminary data.</text>
</comment>
<evidence type="ECO:0000256" key="2">
    <source>
        <dbReference type="ARBA" id="ARBA00023163"/>
    </source>
</evidence>
<keyword evidence="2" id="KW-0804">Transcription</keyword>
<dbReference type="STRING" id="1664694.A0A0N1H5A5"/>
<evidence type="ECO:0000313" key="6">
    <source>
        <dbReference type="Proteomes" id="UP000038010"/>
    </source>
</evidence>
<protein>
    <recommendedName>
        <fullName evidence="4">RPA43 OB domain-containing protein</fullName>
    </recommendedName>
</protein>
<evidence type="ECO:0000256" key="3">
    <source>
        <dbReference type="SAM" id="MobiDB-lite"/>
    </source>
</evidence>
<organism evidence="5 6">
    <name type="scientific">Cyphellophora attinorum</name>
    <dbReference type="NCBI Taxonomy" id="1664694"/>
    <lineage>
        <taxon>Eukaryota</taxon>
        <taxon>Fungi</taxon>
        <taxon>Dikarya</taxon>
        <taxon>Ascomycota</taxon>
        <taxon>Pezizomycotina</taxon>
        <taxon>Eurotiomycetes</taxon>
        <taxon>Chaetothyriomycetidae</taxon>
        <taxon>Chaetothyriales</taxon>
        <taxon>Cyphellophoraceae</taxon>
        <taxon>Cyphellophora</taxon>
    </lineage>
</organism>
<evidence type="ECO:0000259" key="4">
    <source>
        <dbReference type="Pfam" id="PF17875"/>
    </source>
</evidence>
<reference evidence="5 6" key="1">
    <citation type="submission" date="2015-06" db="EMBL/GenBank/DDBJ databases">
        <title>Draft genome of the ant-associated black yeast Phialophora attae CBS 131958.</title>
        <authorList>
            <person name="Moreno L.F."/>
            <person name="Stielow B.J."/>
            <person name="de Hoog S."/>
            <person name="Vicente V.A."/>
            <person name="Weiss V.A."/>
            <person name="de Vries M."/>
            <person name="Cruz L.M."/>
            <person name="Souza E.M."/>
        </authorList>
    </citation>
    <scope>NUCLEOTIDE SEQUENCE [LARGE SCALE GENOMIC DNA]</scope>
    <source>
        <strain evidence="5 6">CBS 131958</strain>
    </source>
</reference>
<proteinExistence type="predicted"/>
<dbReference type="InterPro" id="IPR041178">
    <property type="entry name" value="RPA43_OB"/>
</dbReference>
<gene>
    <name evidence="5" type="ORF">AB675_3950</name>
</gene>
<dbReference type="GO" id="GO:0000428">
    <property type="term" value="C:DNA-directed RNA polymerase complex"/>
    <property type="evidence" value="ECO:0007669"/>
    <property type="project" value="UniProtKB-KW"/>
</dbReference>
<accession>A0A0N1H5A5</accession>
<feature type="region of interest" description="Disordered" evidence="3">
    <location>
        <begin position="1"/>
        <end position="191"/>
    </location>
</feature>
<dbReference type="EMBL" id="LFJN01000023">
    <property type="protein sequence ID" value="KPI37510.1"/>
    <property type="molecule type" value="Genomic_DNA"/>
</dbReference>
<feature type="compositionally biased region" description="Polar residues" evidence="3">
    <location>
        <begin position="8"/>
        <end position="20"/>
    </location>
</feature>
<dbReference type="GeneID" id="28735928"/>
<sequence length="478" mass="51580">MSALANGVGSSAVSSDTHTPSKSKKRKHEGELDRSSSKKHKHDKVREQTEPAAPVETAEEIELESSTGKKRRKEERRRRKAEKAARKEAEAARDWETNGDAPAERAGDEGVAGSVAEDVEPSIQPSSEKKRKKKRKGHEDGEREHTSDKPPADETGVLPATKPPRDADSDIDLPDAPPVAATSPSPPLDAPTNVEETLLYLPIPAIGLTTSNALSSVIAQHLSPLLLTYYRPANGIVLAFQDPVLSAHDGGLGLDGPMRPPSDESTVATSASGEVLARTADEFGVCWAWLTTTFLVFRPTPGEEMLGWTNVASEGLVGLVSYNMFQASVGKERIPEEWRWVGPGSDSTAHRKEPRKGKLGSPIKEDAPSQHNQAQADEDEAAAAASKVTRPRSEDDDKGHFLDTATNTRVPDTLTYKIVDVDLVPGHAHGTLTYQIDASLLDEAAEQRVNAEAKARWERQMKQRSSAGDVVMSGGLNS</sequence>
<feature type="region of interest" description="Disordered" evidence="3">
    <location>
        <begin position="339"/>
        <end position="405"/>
    </location>
</feature>
<dbReference type="AlphaFoldDB" id="A0A0N1H5A5"/>
<dbReference type="VEuPathDB" id="FungiDB:AB675_3950"/>
<dbReference type="InterPro" id="IPR036898">
    <property type="entry name" value="RNA_pol_Rpb7-like_N_sf"/>
</dbReference>
<name>A0A0N1H5A5_9EURO</name>
<feature type="compositionally biased region" description="Basic and acidic residues" evidence="3">
    <location>
        <begin position="391"/>
        <end position="401"/>
    </location>
</feature>
<feature type="compositionally biased region" description="Basic and acidic residues" evidence="3">
    <location>
        <begin position="82"/>
        <end position="108"/>
    </location>
</feature>
<feature type="compositionally biased region" description="Basic and acidic residues" evidence="3">
    <location>
        <begin position="137"/>
        <end position="152"/>
    </location>
</feature>